<keyword evidence="4" id="KW-0479">Metal-binding</keyword>
<keyword evidence="5" id="KW-0560">Oxidoreductase</keyword>
<dbReference type="GO" id="GO:0016125">
    <property type="term" value="P:sterol metabolic process"/>
    <property type="evidence" value="ECO:0007669"/>
    <property type="project" value="TreeGrafter"/>
</dbReference>
<evidence type="ECO:0000256" key="5">
    <source>
        <dbReference type="ARBA" id="ARBA00023002"/>
    </source>
</evidence>
<keyword evidence="9" id="KW-0812">Transmembrane</keyword>
<evidence type="ECO:0000313" key="11">
    <source>
        <dbReference type="Proteomes" id="UP000824469"/>
    </source>
</evidence>
<dbReference type="Gene3D" id="1.10.630.10">
    <property type="entry name" value="Cytochrome P450"/>
    <property type="match status" value="1"/>
</dbReference>
<proteinExistence type="inferred from homology"/>
<dbReference type="GO" id="GO:0004497">
    <property type="term" value="F:monooxygenase activity"/>
    <property type="evidence" value="ECO:0007669"/>
    <property type="project" value="UniProtKB-KW"/>
</dbReference>
<dbReference type="PANTHER" id="PTHR24286">
    <property type="entry name" value="CYTOCHROME P450 26"/>
    <property type="match status" value="1"/>
</dbReference>
<keyword evidence="6" id="KW-0408">Iron</keyword>
<comment type="caution">
    <text evidence="10">The sequence shown here is derived from an EMBL/GenBank/DDBJ whole genome shotgun (WGS) entry which is preliminary data.</text>
</comment>
<keyword evidence="8" id="KW-0876">Taxol biosynthesis</keyword>
<dbReference type="PANTHER" id="PTHR24286:SF384">
    <property type="entry name" value="P450, PUTATIVE (EUROFUNG)-RELATED"/>
    <property type="match status" value="1"/>
</dbReference>
<evidence type="ECO:0000256" key="7">
    <source>
        <dbReference type="ARBA" id="ARBA00023033"/>
    </source>
</evidence>
<keyword evidence="9" id="KW-1133">Transmembrane helix</keyword>
<comment type="similarity">
    <text evidence="2">Belongs to the cytochrome P450 family.</text>
</comment>
<evidence type="ECO:0000256" key="6">
    <source>
        <dbReference type="ARBA" id="ARBA00023004"/>
    </source>
</evidence>
<evidence type="ECO:0000256" key="1">
    <source>
        <dbReference type="ARBA" id="ARBA00005122"/>
    </source>
</evidence>
<keyword evidence="7" id="KW-0503">Monooxygenase</keyword>
<dbReference type="OMA" id="YGETHEY"/>
<comment type="pathway">
    <text evidence="1">Alkaloid biosynthesis; taxol biosynthesis.</text>
</comment>
<evidence type="ECO:0000256" key="2">
    <source>
        <dbReference type="ARBA" id="ARBA00010617"/>
    </source>
</evidence>
<accession>A0AA38KY36</accession>
<keyword evidence="9" id="KW-0472">Membrane</keyword>
<keyword evidence="11" id="KW-1185">Reference proteome</keyword>
<evidence type="ECO:0008006" key="12">
    <source>
        <dbReference type="Google" id="ProtNLM"/>
    </source>
</evidence>
<dbReference type="PRINTS" id="PR00463">
    <property type="entry name" value="EP450I"/>
</dbReference>
<dbReference type="Proteomes" id="UP000824469">
    <property type="component" value="Unassembled WGS sequence"/>
</dbReference>
<sequence length="384" mass="44013">MDPQPDCFSSALALFTLLVCLLPLIIIARFVKKGTGKNIPPGSLGLPVIGQTLQFLRAKKYNKSQEWIQEKVAKYGPVFKTSLLGCPTVVLTGQEGNRFLLQNDYSMVINKKPITLARVLGEKNLFELRVEDHKRMRAAIMKFMKPEALQKFVGRMESAILQHFSDCWEGKESITVWPLMKKLTFHVACDLLFGLKDDEEREILGKEFDTASKGLYSLPLDFPGTAFNTALKARSRIYKRLSLLLEERRREIEQGQASHSQDLMSCMLTMKDENGESLTEEEIIDNMMVVMMAGHETTSALLTNLIRMLALHPNVYQKVLQEHEKILRDKESHGPLRWEDIQNMKYTWKVAQETLRLVPPLFGAFRKTIKDVEYKGYTIPKGWQ</sequence>
<dbReference type="GO" id="GO:0020037">
    <property type="term" value="F:heme binding"/>
    <property type="evidence" value="ECO:0007669"/>
    <property type="project" value="InterPro"/>
</dbReference>
<evidence type="ECO:0000256" key="3">
    <source>
        <dbReference type="ARBA" id="ARBA00022617"/>
    </source>
</evidence>
<dbReference type="SUPFAM" id="SSF48264">
    <property type="entry name" value="Cytochrome P450"/>
    <property type="match status" value="1"/>
</dbReference>
<reference evidence="10 11" key="1">
    <citation type="journal article" date="2021" name="Nat. Plants">
        <title>The Taxus genome provides insights into paclitaxel biosynthesis.</title>
        <authorList>
            <person name="Xiong X."/>
            <person name="Gou J."/>
            <person name="Liao Q."/>
            <person name="Li Y."/>
            <person name="Zhou Q."/>
            <person name="Bi G."/>
            <person name="Li C."/>
            <person name="Du R."/>
            <person name="Wang X."/>
            <person name="Sun T."/>
            <person name="Guo L."/>
            <person name="Liang H."/>
            <person name="Lu P."/>
            <person name="Wu Y."/>
            <person name="Zhang Z."/>
            <person name="Ro D.K."/>
            <person name="Shang Y."/>
            <person name="Huang S."/>
            <person name="Yan J."/>
        </authorList>
    </citation>
    <scope>NUCLEOTIDE SEQUENCE [LARGE SCALE GENOMIC DNA]</scope>
    <source>
        <strain evidence="10">Ta-2019</strain>
    </source>
</reference>
<dbReference type="GO" id="GO:0042617">
    <property type="term" value="P:paclitaxel biosynthetic process"/>
    <property type="evidence" value="ECO:0007669"/>
    <property type="project" value="UniProtKB-KW"/>
</dbReference>
<evidence type="ECO:0000256" key="8">
    <source>
        <dbReference type="ARBA" id="ARBA00023059"/>
    </source>
</evidence>
<evidence type="ECO:0000256" key="9">
    <source>
        <dbReference type="SAM" id="Phobius"/>
    </source>
</evidence>
<protein>
    <recommendedName>
        <fullName evidence="12">Cytochrome P450</fullName>
    </recommendedName>
</protein>
<dbReference type="InterPro" id="IPR002401">
    <property type="entry name" value="Cyt_P450_E_grp-I"/>
</dbReference>
<organism evidence="10 11">
    <name type="scientific">Taxus chinensis</name>
    <name type="common">Chinese yew</name>
    <name type="synonym">Taxus wallichiana var. chinensis</name>
    <dbReference type="NCBI Taxonomy" id="29808"/>
    <lineage>
        <taxon>Eukaryota</taxon>
        <taxon>Viridiplantae</taxon>
        <taxon>Streptophyta</taxon>
        <taxon>Embryophyta</taxon>
        <taxon>Tracheophyta</taxon>
        <taxon>Spermatophyta</taxon>
        <taxon>Pinopsida</taxon>
        <taxon>Pinidae</taxon>
        <taxon>Conifers II</taxon>
        <taxon>Cupressales</taxon>
        <taxon>Taxaceae</taxon>
        <taxon>Taxus</taxon>
    </lineage>
</organism>
<name>A0AA38KY36_TAXCH</name>
<evidence type="ECO:0000256" key="4">
    <source>
        <dbReference type="ARBA" id="ARBA00022723"/>
    </source>
</evidence>
<dbReference type="InterPro" id="IPR001128">
    <property type="entry name" value="Cyt_P450"/>
</dbReference>
<dbReference type="InterPro" id="IPR036396">
    <property type="entry name" value="Cyt_P450_sf"/>
</dbReference>
<keyword evidence="3" id="KW-0349">Heme</keyword>
<dbReference type="EMBL" id="JAHRHJ020000006">
    <property type="protein sequence ID" value="KAH9311013.1"/>
    <property type="molecule type" value="Genomic_DNA"/>
</dbReference>
<feature type="transmembrane region" description="Helical" evidence="9">
    <location>
        <begin position="12"/>
        <end position="31"/>
    </location>
</feature>
<dbReference type="AlphaFoldDB" id="A0AA38KY36"/>
<gene>
    <name evidence="10" type="ORF">KI387_026048</name>
</gene>
<dbReference type="Pfam" id="PF00067">
    <property type="entry name" value="p450"/>
    <property type="match status" value="1"/>
</dbReference>
<dbReference type="GO" id="GO:0005506">
    <property type="term" value="F:iron ion binding"/>
    <property type="evidence" value="ECO:0007669"/>
    <property type="project" value="InterPro"/>
</dbReference>
<feature type="non-terminal residue" evidence="10">
    <location>
        <position position="384"/>
    </location>
</feature>
<dbReference type="GO" id="GO:0016705">
    <property type="term" value="F:oxidoreductase activity, acting on paired donors, with incorporation or reduction of molecular oxygen"/>
    <property type="evidence" value="ECO:0007669"/>
    <property type="project" value="InterPro"/>
</dbReference>
<evidence type="ECO:0000313" key="10">
    <source>
        <dbReference type="EMBL" id="KAH9311013.1"/>
    </source>
</evidence>